<dbReference type="eggNOG" id="COG0501">
    <property type="taxonomic scope" value="Bacteria"/>
</dbReference>
<dbReference type="HOGENOM" id="CLU_787277_0_0_5"/>
<dbReference type="STRING" id="1150469.RSPPHO_03064"/>
<sequence>MMLLLPLPLLPPLPLPPPLPFPLLRPRRVASARSGRAGRVCVLAWRRGASRGVTGWPARGQPIPCAPPAGLGCTPVLRSALPPCRFWGPAWACSSLGFWPVVGGVLVGVMSLPGMAERLESLVPTSREADWGEALVAPLEAVGVCTGLPGRIALDRLARRLAAPAALPWPMRLHMVRLPLMQPLVLPGGHVVLGEALLRSLRSPDEVAGLLALALAESEARVSSRAVIRTQGARAVLGLMIGHVEARPLGLGVYLRERVADPAARLTMDARALALLGAAGLRERGLTLYVENQNDAAELPFARPPGLAPVLAPLAVPEASPPERLRRLRVAPRGGDVALEPADWTAVRLLCQ</sequence>
<dbReference type="AlphaFoldDB" id="H6SQH1"/>
<accession>H6SQH1</accession>
<dbReference type="KEGG" id="rpm:RSPPHO_03064"/>
<keyword evidence="2" id="KW-1185">Reference proteome</keyword>
<organism evidence="1 2">
    <name type="scientific">Pararhodospirillum photometricum DSM 122</name>
    <dbReference type="NCBI Taxonomy" id="1150469"/>
    <lineage>
        <taxon>Bacteria</taxon>
        <taxon>Pseudomonadati</taxon>
        <taxon>Pseudomonadota</taxon>
        <taxon>Alphaproteobacteria</taxon>
        <taxon>Rhodospirillales</taxon>
        <taxon>Rhodospirillaceae</taxon>
        <taxon>Pararhodospirillum</taxon>
    </lineage>
</organism>
<reference evidence="1 2" key="1">
    <citation type="submission" date="2012-02" db="EMBL/GenBank/DDBJ databases">
        <title>Shotgun genome sequence of Phaeospirillum photometricum DSM 122.</title>
        <authorList>
            <person name="Duquesne K."/>
            <person name="Sturgis J."/>
        </authorList>
    </citation>
    <scope>NUCLEOTIDE SEQUENCE [LARGE SCALE GENOMIC DNA]</scope>
    <source>
        <strain evidence="2">DSM122</strain>
    </source>
</reference>
<dbReference type="PATRIC" id="fig|1150469.3.peg.3454"/>
<dbReference type="Proteomes" id="UP000033220">
    <property type="component" value="Chromosome DSM 122"/>
</dbReference>
<evidence type="ECO:0000313" key="2">
    <source>
        <dbReference type="Proteomes" id="UP000033220"/>
    </source>
</evidence>
<proteinExistence type="predicted"/>
<name>H6SQH1_PARPM</name>
<protein>
    <submittedName>
        <fullName evidence="1">Uncharacterized protein</fullName>
    </submittedName>
</protein>
<gene>
    <name evidence="1" type="ORF">RSPPHO_03064</name>
</gene>
<dbReference type="EMBL" id="HE663493">
    <property type="protein sequence ID" value="CCG09690.1"/>
    <property type="molecule type" value="Genomic_DNA"/>
</dbReference>
<evidence type="ECO:0000313" key="1">
    <source>
        <dbReference type="EMBL" id="CCG09690.1"/>
    </source>
</evidence>